<feature type="transmembrane region" description="Helical" evidence="6">
    <location>
        <begin position="179"/>
        <end position="200"/>
    </location>
</feature>
<dbReference type="PANTHER" id="PTHR43229:SF2">
    <property type="entry name" value="NODULATION PROTEIN J"/>
    <property type="match status" value="1"/>
</dbReference>
<evidence type="ECO:0000256" key="1">
    <source>
        <dbReference type="ARBA" id="ARBA00004141"/>
    </source>
</evidence>
<dbReference type="GO" id="GO:0140359">
    <property type="term" value="F:ABC-type transporter activity"/>
    <property type="evidence" value="ECO:0007669"/>
    <property type="project" value="InterPro"/>
</dbReference>
<feature type="transmembrane region" description="Helical" evidence="6">
    <location>
        <begin position="24"/>
        <end position="44"/>
    </location>
</feature>
<dbReference type="InterPro" id="IPR000412">
    <property type="entry name" value="ABC_2_transport"/>
</dbReference>
<dbReference type="PIRSF" id="PIRSF006648">
    <property type="entry name" value="DrrB"/>
    <property type="match status" value="1"/>
</dbReference>
<dbReference type="PANTHER" id="PTHR43229">
    <property type="entry name" value="NODULATION PROTEIN J"/>
    <property type="match status" value="1"/>
</dbReference>
<evidence type="ECO:0000256" key="4">
    <source>
        <dbReference type="ARBA" id="ARBA00023136"/>
    </source>
</evidence>
<reference evidence="8" key="1">
    <citation type="submission" date="2020-02" db="EMBL/GenBank/DDBJ databases">
        <authorList>
            <person name="Meier V. D."/>
        </authorList>
    </citation>
    <scope>NUCLEOTIDE SEQUENCE</scope>
    <source>
        <strain evidence="8">AVDCRST_MAG61</strain>
    </source>
</reference>
<proteinExistence type="predicted"/>
<dbReference type="Pfam" id="PF01061">
    <property type="entry name" value="ABC2_membrane"/>
    <property type="match status" value="1"/>
</dbReference>
<comment type="subcellular location">
    <subcellularLocation>
        <location evidence="1">Membrane</location>
        <topology evidence="1">Multi-pass membrane protein</topology>
    </subcellularLocation>
</comment>
<evidence type="ECO:0000256" key="5">
    <source>
        <dbReference type="ARBA" id="ARBA00023251"/>
    </source>
</evidence>
<evidence type="ECO:0000259" key="7">
    <source>
        <dbReference type="Pfam" id="PF01061"/>
    </source>
</evidence>
<evidence type="ECO:0000256" key="2">
    <source>
        <dbReference type="ARBA" id="ARBA00022692"/>
    </source>
</evidence>
<dbReference type="AlphaFoldDB" id="A0A6J4LL31"/>
<feature type="transmembrane region" description="Helical" evidence="6">
    <location>
        <begin position="64"/>
        <end position="85"/>
    </location>
</feature>
<evidence type="ECO:0000256" key="3">
    <source>
        <dbReference type="ARBA" id="ARBA00022989"/>
    </source>
</evidence>
<dbReference type="InterPro" id="IPR051784">
    <property type="entry name" value="Nod_factor_ABC_transporter"/>
</dbReference>
<keyword evidence="3 6" id="KW-1133">Transmembrane helix</keyword>
<keyword evidence="2 6" id="KW-0812">Transmembrane</keyword>
<organism evidence="8">
    <name type="scientific">uncultured Friedmanniella sp</name>
    <dbReference type="NCBI Taxonomy" id="335381"/>
    <lineage>
        <taxon>Bacteria</taxon>
        <taxon>Bacillati</taxon>
        <taxon>Actinomycetota</taxon>
        <taxon>Actinomycetes</taxon>
        <taxon>Propionibacteriales</taxon>
        <taxon>Nocardioidaceae</taxon>
        <taxon>Friedmanniella</taxon>
        <taxon>environmental samples</taxon>
    </lineage>
</organism>
<dbReference type="EMBL" id="CADCTT010000382">
    <property type="protein sequence ID" value="CAA9335225.1"/>
    <property type="molecule type" value="Genomic_DNA"/>
</dbReference>
<feature type="domain" description="ABC-2 type transporter transmembrane" evidence="7">
    <location>
        <begin position="9"/>
        <end position="218"/>
    </location>
</feature>
<feature type="transmembrane region" description="Helical" evidence="6">
    <location>
        <begin position="143"/>
        <end position="167"/>
    </location>
</feature>
<accession>A0A6J4LL31</accession>
<keyword evidence="5" id="KW-0046">Antibiotic resistance</keyword>
<sequence>MKRFLDVTGAVAWRTIHHFLTQPALLVPSLMFPLFFFTAFAGALSGVEAIPGFDFPSGYAAFQFAFVMLQASAFGGVFTGFSIAADFESGFTRRLMLASPDRRGILAGYAVAATFRAVVVWVMLIIVALVAGMQIDGGPVDLVGLYVLAGLLNATALMFSAGVAMRLRTMQAGPAMQMPVFLLLFLAPVYMPLDLLQGWIHTAARLNPITPLLELSRDLISGQPPDLWAYAVVLTMLAVFAVWALTGLRRAERAGG</sequence>
<dbReference type="InterPro" id="IPR013525">
    <property type="entry name" value="ABC2_TM"/>
</dbReference>
<feature type="transmembrane region" description="Helical" evidence="6">
    <location>
        <begin position="106"/>
        <end position="131"/>
    </location>
</feature>
<dbReference type="GO" id="GO:0043190">
    <property type="term" value="C:ATP-binding cassette (ABC) transporter complex"/>
    <property type="evidence" value="ECO:0007669"/>
    <property type="project" value="InterPro"/>
</dbReference>
<evidence type="ECO:0000313" key="8">
    <source>
        <dbReference type="EMBL" id="CAA9335225.1"/>
    </source>
</evidence>
<feature type="transmembrane region" description="Helical" evidence="6">
    <location>
        <begin position="227"/>
        <end position="248"/>
    </location>
</feature>
<keyword evidence="4 6" id="KW-0472">Membrane</keyword>
<dbReference type="GO" id="GO:0046677">
    <property type="term" value="P:response to antibiotic"/>
    <property type="evidence" value="ECO:0007669"/>
    <property type="project" value="UniProtKB-KW"/>
</dbReference>
<evidence type="ECO:0000256" key="6">
    <source>
        <dbReference type="SAM" id="Phobius"/>
    </source>
</evidence>
<gene>
    <name evidence="8" type="ORF">AVDCRST_MAG61-3120</name>
</gene>
<protein>
    <recommendedName>
        <fullName evidence="7">ABC-2 type transporter transmembrane domain-containing protein</fullName>
    </recommendedName>
</protein>
<name>A0A6J4LL31_9ACTN</name>